<dbReference type="InterPro" id="IPR026906">
    <property type="entry name" value="LRR_5"/>
</dbReference>
<keyword evidence="4" id="KW-1185">Reference proteome</keyword>
<evidence type="ECO:0000313" key="3">
    <source>
        <dbReference type="EMBL" id="PXV69236.1"/>
    </source>
</evidence>
<dbReference type="Pfam" id="PF18962">
    <property type="entry name" value="Por_Secre_tail"/>
    <property type="match status" value="1"/>
</dbReference>
<keyword evidence="1" id="KW-0732">Signal</keyword>
<name>A0A2V3PWE2_9BACT</name>
<gene>
    <name evidence="3" type="ORF">CLV62_101505</name>
</gene>
<feature type="domain" description="Secretion system C-terminal sorting" evidence="2">
    <location>
        <begin position="1061"/>
        <end position="1127"/>
    </location>
</feature>
<reference evidence="3 4" key="1">
    <citation type="submission" date="2018-03" db="EMBL/GenBank/DDBJ databases">
        <title>Genomic Encyclopedia of Archaeal and Bacterial Type Strains, Phase II (KMG-II): from individual species to whole genera.</title>
        <authorList>
            <person name="Goeker M."/>
        </authorList>
    </citation>
    <scope>NUCLEOTIDE SEQUENCE [LARGE SCALE GENOMIC DNA]</scope>
    <source>
        <strain evidence="3 4">DSM 100214</strain>
    </source>
</reference>
<evidence type="ECO:0000259" key="2">
    <source>
        <dbReference type="Pfam" id="PF18962"/>
    </source>
</evidence>
<dbReference type="NCBIfam" id="TIGR04183">
    <property type="entry name" value="Por_Secre_tail"/>
    <property type="match status" value="1"/>
</dbReference>
<organism evidence="3 4">
    <name type="scientific">Dysgonomonas alginatilytica</name>
    <dbReference type="NCBI Taxonomy" id="1605892"/>
    <lineage>
        <taxon>Bacteria</taxon>
        <taxon>Pseudomonadati</taxon>
        <taxon>Bacteroidota</taxon>
        <taxon>Bacteroidia</taxon>
        <taxon>Bacteroidales</taxon>
        <taxon>Dysgonomonadaceae</taxon>
        <taxon>Dysgonomonas</taxon>
    </lineage>
</organism>
<dbReference type="RefSeq" id="WP_110309186.1">
    <property type="nucleotide sequence ID" value="NZ_QICL01000001.1"/>
</dbReference>
<feature type="signal peptide" evidence="1">
    <location>
        <begin position="1"/>
        <end position="21"/>
    </location>
</feature>
<evidence type="ECO:0000256" key="1">
    <source>
        <dbReference type="SAM" id="SignalP"/>
    </source>
</evidence>
<evidence type="ECO:0000313" key="4">
    <source>
        <dbReference type="Proteomes" id="UP000247973"/>
    </source>
</evidence>
<feature type="chain" id="PRO_5015994623" evidence="1">
    <location>
        <begin position="22"/>
        <end position="1129"/>
    </location>
</feature>
<dbReference type="OrthoDB" id="1054496at2"/>
<dbReference type="SUPFAM" id="SSF52058">
    <property type="entry name" value="L domain-like"/>
    <property type="match status" value="2"/>
</dbReference>
<dbReference type="Proteomes" id="UP000247973">
    <property type="component" value="Unassembled WGS sequence"/>
</dbReference>
<dbReference type="PANTHER" id="PTHR45661:SF3">
    <property type="entry name" value="IG-LIKE DOMAIN-CONTAINING PROTEIN"/>
    <property type="match status" value="1"/>
</dbReference>
<dbReference type="AlphaFoldDB" id="A0A2V3PWE2"/>
<accession>A0A2V3PWE2</accession>
<protein>
    <submittedName>
        <fullName evidence="3">Putative secreted protein (Por secretion system target)</fullName>
    </submittedName>
</protein>
<dbReference type="InterPro" id="IPR032675">
    <property type="entry name" value="LRR_dom_sf"/>
</dbReference>
<dbReference type="Pfam" id="PF13306">
    <property type="entry name" value="LRR_5"/>
    <property type="match status" value="3"/>
</dbReference>
<dbReference type="Gene3D" id="3.80.10.10">
    <property type="entry name" value="Ribonuclease Inhibitor"/>
    <property type="match status" value="2"/>
</dbReference>
<proteinExistence type="predicted"/>
<dbReference type="EMBL" id="QICL01000001">
    <property type="protein sequence ID" value="PXV69236.1"/>
    <property type="molecule type" value="Genomic_DNA"/>
</dbReference>
<dbReference type="InterPro" id="IPR053139">
    <property type="entry name" value="Surface_bspA-like"/>
</dbReference>
<dbReference type="InterPro" id="IPR026444">
    <property type="entry name" value="Secre_tail"/>
</dbReference>
<sequence length="1129" mass="123589">MKNKLFLTLLSVFLSLTYSYAQLSKTIVLTQAGTLSQQLGTDKTKVTDLVLSGTINDADFQTLKGMTLLQSLDMSGTSIASKTIPGSTFAGKTFANLVLSSTLETISNNVFDGAVFSQPLVFPSSLKSIGANAFKNATVEKLDFSSCNNLQSVANWAFVGLSSTQSLDLSECTSLTGFGSYAFQMSTSRVILPANLVTLSAVSFSGFSGTVVLPSTLEAIGNNAFENAVLSQPLVLPSSLKSLAINAFKNATVEKLDFSLCSSLQSVGNWAFNGLNSTQPLDLSRCTALTGFGSYVFQSSASHVILPANMVNLSVFSFSGFNGTVDLPSTLEVIGNNAFNGANLSKGIVLPASLKSIGISAFANSQIDKIETHTTTPPTLGATVFTGVNTATCKLYVPEGSVALYQAANQWKDFSIEANVPEGPKVGSFKIAFLEKGAGQLLDTNGGTYSIRFPDGTEKTVVTGESYFGEPLENLSFGEYIVTEINPPTGYKPSEHKIQSVNLNENNLYDAAVFEYEKISAVTNNGCIIVHFKDLLGNELAVNDEYSVFLGRLYVQHTFGERLGNDIQFTNLDYGTHRITIPRTIRRSSINYVLHEVKDYEVVNVDDSSCKEVTFYYDDYGSGYGPEKGTIKFSYHDKFGYPIAGLLPRIQLSEGSYVDYNSYYPVVATTNNLDEIKLLTGVYKAWFFGRMTLRGTATLDLPKKITVPNSLDCLEYPILAKFDEEAFLTINFRDEDGQPINGVEFGLGLSFAPAYYGWESFKADGSITLNVPAGENIKIKLYSPLPQWEADAVQNITVFQNNHATIDFSLKKISDNNTLRVQFVNKQGCPILEPPHRFLLASEKLSNGNSNYMKEAGEILGNLEPDGPGTYLIHDLPTGWYTIGMISAPHGYLSTQALLEQGKEVPPSRFYVSGDSDTYKMVLEACNSITIYSKDKSTGELLAGGVYEITGQSYGNIDWDYYIKYPEEMECITKRQVIISDSPNPLILDDISSGDWNIHAIGAPEGYMPTDNSYTWLNLYGNQWNPTHEEVTFYYEKIPVGDTPALRGLKIETPEQNFVSIYPNPVSDNLYLNSDKAVSEVQIYSTNGKMVFKQANVGSFINVGHLASGTYVLKLQIEGKIYTHKMIKK</sequence>
<dbReference type="PANTHER" id="PTHR45661">
    <property type="entry name" value="SURFACE ANTIGEN"/>
    <property type="match status" value="1"/>
</dbReference>
<comment type="caution">
    <text evidence="3">The sequence shown here is derived from an EMBL/GenBank/DDBJ whole genome shotgun (WGS) entry which is preliminary data.</text>
</comment>